<dbReference type="AlphaFoldDB" id="A0A1V2TBC5"/>
<evidence type="ECO:0000313" key="2">
    <source>
        <dbReference type="Proteomes" id="UP000188836"/>
    </source>
</evidence>
<protein>
    <submittedName>
        <fullName evidence="1">Uncharacterized protein</fullName>
    </submittedName>
</protein>
<proteinExistence type="predicted"/>
<keyword evidence="2" id="KW-1185">Reference proteome</keyword>
<accession>A0A1V2TBC5</accession>
<comment type="caution">
    <text evidence="1">The sequence shown here is derived from an EMBL/GenBank/DDBJ whole genome shotgun (WGS) entry which is preliminary data.</text>
</comment>
<dbReference type="EMBL" id="MUMY01000020">
    <property type="protein sequence ID" value="ONM46812.1"/>
    <property type="molecule type" value="Genomic_DNA"/>
</dbReference>
<sequence>MILDTCYSLHEVAYVYSHRFGFPVEMAGGRPSLVIGDAVGAVTMPQQVGWPVRDRLRHPKVLAVPVISHPRHRQWIFLVHPAGLVSTPVARVPQVCILDPGSRVWLPTSDSRFGWYWVDAPKRASSPGDMLAPAQGQVLRAAKSVLDEWALTGSGSRLI</sequence>
<gene>
    <name evidence="1" type="ORF">B0T46_21470</name>
</gene>
<name>A0A1V2TBC5_9NOCA</name>
<organism evidence="1 2">
    <name type="scientific">Nocardia donostiensis</name>
    <dbReference type="NCBI Taxonomy" id="1538463"/>
    <lineage>
        <taxon>Bacteria</taxon>
        <taxon>Bacillati</taxon>
        <taxon>Actinomycetota</taxon>
        <taxon>Actinomycetes</taxon>
        <taxon>Mycobacteriales</taxon>
        <taxon>Nocardiaceae</taxon>
        <taxon>Nocardia</taxon>
    </lineage>
</organism>
<evidence type="ECO:0000313" key="1">
    <source>
        <dbReference type="EMBL" id="ONM46812.1"/>
    </source>
</evidence>
<reference evidence="1 2" key="1">
    <citation type="journal article" date="2016" name="Antonie Van Leeuwenhoek">
        <title>Nocardia donostiensis sp. nov., isolated from human respiratory specimens.</title>
        <authorList>
            <person name="Ercibengoa M."/>
            <person name="Bell M."/>
            <person name="Marimon J.M."/>
            <person name="Humrighouse B."/>
            <person name="Klenk H.P."/>
            <person name="Potter G."/>
            <person name="Perez-Trallero E."/>
        </authorList>
    </citation>
    <scope>NUCLEOTIDE SEQUENCE [LARGE SCALE GENOMIC DNA]</scope>
    <source>
        <strain evidence="1 2">X1655</strain>
    </source>
</reference>
<dbReference type="Proteomes" id="UP000188836">
    <property type="component" value="Unassembled WGS sequence"/>
</dbReference>